<evidence type="ECO:0000256" key="11">
    <source>
        <dbReference type="ARBA" id="ARBA00022840"/>
    </source>
</evidence>
<evidence type="ECO:0000256" key="1">
    <source>
        <dbReference type="ARBA" id="ARBA00004479"/>
    </source>
</evidence>
<feature type="transmembrane region" description="Helical" evidence="16">
    <location>
        <begin position="294"/>
        <end position="318"/>
    </location>
</feature>
<evidence type="ECO:0000256" key="2">
    <source>
        <dbReference type="ARBA" id="ARBA00008536"/>
    </source>
</evidence>
<dbReference type="GO" id="GO:0006952">
    <property type="term" value="P:defense response"/>
    <property type="evidence" value="ECO:0007669"/>
    <property type="project" value="UniProtKB-ARBA"/>
</dbReference>
<evidence type="ECO:0000256" key="6">
    <source>
        <dbReference type="ARBA" id="ARBA00022692"/>
    </source>
</evidence>
<reference evidence="19 20" key="1">
    <citation type="journal article" date="2018" name="Science">
        <title>The opium poppy genome and morphinan production.</title>
        <authorList>
            <person name="Guo L."/>
            <person name="Winzer T."/>
            <person name="Yang X."/>
            <person name="Li Y."/>
            <person name="Ning Z."/>
            <person name="He Z."/>
            <person name="Teodor R."/>
            <person name="Lu Y."/>
            <person name="Bowser T.A."/>
            <person name="Graham I.A."/>
            <person name="Ye K."/>
        </authorList>
    </citation>
    <scope>NUCLEOTIDE SEQUENCE [LARGE SCALE GENOMIC DNA]</scope>
    <source>
        <strain evidence="20">cv. HN1</strain>
        <tissue evidence="19">Leaves</tissue>
    </source>
</reference>
<dbReference type="Pfam" id="PF07714">
    <property type="entry name" value="PK_Tyr_Ser-Thr"/>
    <property type="match status" value="1"/>
</dbReference>
<dbReference type="GO" id="GO:0030246">
    <property type="term" value="F:carbohydrate binding"/>
    <property type="evidence" value="ECO:0007669"/>
    <property type="project" value="UniProtKB-KW"/>
</dbReference>
<dbReference type="FunFam" id="1.10.510.10:FF:000444">
    <property type="entry name" value="probable L-type lectin-domain containing receptor kinase S.5"/>
    <property type="match status" value="1"/>
</dbReference>
<evidence type="ECO:0000256" key="13">
    <source>
        <dbReference type="ARBA" id="ARBA00023136"/>
    </source>
</evidence>
<evidence type="ECO:0000256" key="5">
    <source>
        <dbReference type="ARBA" id="ARBA00022679"/>
    </source>
</evidence>
<evidence type="ECO:0000256" key="14">
    <source>
        <dbReference type="PROSITE-ProRule" id="PRU10141"/>
    </source>
</evidence>
<dbReference type="InterPro" id="IPR013320">
    <property type="entry name" value="ConA-like_dom_sf"/>
</dbReference>
<dbReference type="InterPro" id="IPR001245">
    <property type="entry name" value="Ser-Thr/Tyr_kinase_cat_dom"/>
</dbReference>
<dbReference type="InterPro" id="IPR011009">
    <property type="entry name" value="Kinase-like_dom_sf"/>
</dbReference>
<dbReference type="SMART" id="SM00220">
    <property type="entry name" value="S_TKc"/>
    <property type="match status" value="1"/>
</dbReference>
<dbReference type="GO" id="GO:0005524">
    <property type="term" value="F:ATP binding"/>
    <property type="evidence" value="ECO:0007669"/>
    <property type="project" value="UniProtKB-UniRule"/>
</dbReference>
<dbReference type="CDD" id="cd14066">
    <property type="entry name" value="STKc_IRAK"/>
    <property type="match status" value="1"/>
</dbReference>
<evidence type="ECO:0000256" key="12">
    <source>
        <dbReference type="ARBA" id="ARBA00022989"/>
    </source>
</evidence>
<dbReference type="FunFam" id="3.30.200.20:FF:000320">
    <property type="entry name" value="probable L-type lectin-domain containing receptor kinase S.5"/>
    <property type="match status" value="1"/>
</dbReference>
<feature type="binding site" evidence="14">
    <location>
        <position position="387"/>
    </location>
    <ligand>
        <name>ATP</name>
        <dbReference type="ChEBI" id="CHEBI:30616"/>
    </ligand>
</feature>
<evidence type="ECO:0000259" key="18">
    <source>
        <dbReference type="PROSITE" id="PS50011"/>
    </source>
</evidence>
<dbReference type="OrthoDB" id="1913956at2759"/>
<dbReference type="PANTHER" id="PTHR27007">
    <property type="match status" value="1"/>
</dbReference>
<accession>A0A4Y7JSZ1</accession>
<feature type="signal peptide" evidence="17">
    <location>
        <begin position="1"/>
        <end position="27"/>
    </location>
</feature>
<evidence type="ECO:0000256" key="9">
    <source>
        <dbReference type="ARBA" id="ARBA00022741"/>
    </source>
</evidence>
<keyword evidence="8" id="KW-0430">Lectin</keyword>
<dbReference type="PROSITE" id="PS51257">
    <property type="entry name" value="PROKAR_LIPOPROTEIN"/>
    <property type="match status" value="1"/>
</dbReference>
<keyword evidence="9 14" id="KW-0547">Nucleotide-binding</keyword>
<keyword evidence="13 16" id="KW-0472">Membrane</keyword>
<dbReference type="PROSITE" id="PS00107">
    <property type="entry name" value="PROTEIN_KINASE_ATP"/>
    <property type="match status" value="1"/>
</dbReference>
<comment type="subcellular location">
    <subcellularLocation>
        <location evidence="1">Membrane</location>
        <topology evidence="1">Single-pass type I membrane protein</topology>
    </subcellularLocation>
</comment>
<gene>
    <name evidence="19" type="ORF">C5167_024598</name>
</gene>
<keyword evidence="5" id="KW-0808">Transferase</keyword>
<dbReference type="InterPro" id="IPR001220">
    <property type="entry name" value="Legume_lectin_dom"/>
</dbReference>
<evidence type="ECO:0000256" key="15">
    <source>
        <dbReference type="SAM" id="MobiDB-lite"/>
    </source>
</evidence>
<name>A0A4Y7JSZ1_PAPSO</name>
<evidence type="ECO:0000256" key="7">
    <source>
        <dbReference type="ARBA" id="ARBA00022729"/>
    </source>
</evidence>
<dbReference type="CDD" id="cd06899">
    <property type="entry name" value="lectin_legume_LecRK_Arcelin_ConA"/>
    <property type="match status" value="1"/>
</dbReference>
<dbReference type="InterPro" id="IPR017441">
    <property type="entry name" value="Protein_kinase_ATP_BS"/>
</dbReference>
<keyword evidence="4" id="KW-0723">Serine/threonine-protein kinase</keyword>
<dbReference type="PROSITE" id="PS50011">
    <property type="entry name" value="PROTEIN_KINASE_DOM"/>
    <property type="match status" value="1"/>
</dbReference>
<feature type="compositionally biased region" description="Polar residues" evidence="15">
    <location>
        <begin position="656"/>
        <end position="678"/>
    </location>
</feature>
<keyword evidence="6 16" id="KW-0812">Transmembrane</keyword>
<comment type="similarity">
    <text evidence="2">In the N-terminal section; belongs to the leguminous lectin family.</text>
</comment>
<proteinExistence type="inferred from homology"/>
<keyword evidence="7 17" id="KW-0732">Signal</keyword>
<feature type="chain" id="PRO_5021413060" description="Protein kinase domain-containing protein" evidence="17">
    <location>
        <begin position="28"/>
        <end position="698"/>
    </location>
</feature>
<dbReference type="InterPro" id="IPR000719">
    <property type="entry name" value="Prot_kinase_dom"/>
</dbReference>
<dbReference type="EMBL" id="CM010719">
    <property type="protein sequence ID" value="RZC62859.1"/>
    <property type="molecule type" value="Genomic_DNA"/>
</dbReference>
<dbReference type="AlphaFoldDB" id="A0A4Y7JSZ1"/>
<dbReference type="GO" id="GO:0016020">
    <property type="term" value="C:membrane"/>
    <property type="evidence" value="ECO:0007669"/>
    <property type="project" value="UniProtKB-SubCell"/>
</dbReference>
<dbReference type="Gramene" id="RZC62859">
    <property type="protein sequence ID" value="RZC62859"/>
    <property type="gene ID" value="C5167_024598"/>
</dbReference>
<keyword evidence="20" id="KW-1185">Reference proteome</keyword>
<evidence type="ECO:0000256" key="4">
    <source>
        <dbReference type="ARBA" id="ARBA00022527"/>
    </source>
</evidence>
<feature type="region of interest" description="Disordered" evidence="15">
    <location>
        <begin position="650"/>
        <end position="681"/>
    </location>
</feature>
<evidence type="ECO:0000256" key="16">
    <source>
        <dbReference type="SAM" id="Phobius"/>
    </source>
</evidence>
<dbReference type="GO" id="GO:0004674">
    <property type="term" value="F:protein serine/threonine kinase activity"/>
    <property type="evidence" value="ECO:0007669"/>
    <property type="project" value="UniProtKB-KW"/>
</dbReference>
<evidence type="ECO:0000313" key="19">
    <source>
        <dbReference type="EMBL" id="RZC62859.1"/>
    </source>
</evidence>
<dbReference type="SUPFAM" id="SSF49899">
    <property type="entry name" value="Concanavalin A-like lectins/glucanases"/>
    <property type="match status" value="1"/>
</dbReference>
<protein>
    <recommendedName>
        <fullName evidence="18">Protein kinase domain-containing protein</fullName>
    </recommendedName>
</protein>
<dbReference type="InterPro" id="IPR050528">
    <property type="entry name" value="L-type_Lectin-RKs"/>
</dbReference>
<evidence type="ECO:0000256" key="17">
    <source>
        <dbReference type="SAM" id="SignalP"/>
    </source>
</evidence>
<evidence type="ECO:0000256" key="8">
    <source>
        <dbReference type="ARBA" id="ARBA00022734"/>
    </source>
</evidence>
<dbReference type="PROSITE" id="PS00108">
    <property type="entry name" value="PROTEIN_KINASE_ST"/>
    <property type="match status" value="1"/>
</dbReference>
<dbReference type="Gene3D" id="1.10.510.10">
    <property type="entry name" value="Transferase(Phosphotransferase) domain 1"/>
    <property type="match status" value="1"/>
</dbReference>
<dbReference type="GO" id="GO:0051707">
    <property type="term" value="P:response to other organism"/>
    <property type="evidence" value="ECO:0007669"/>
    <property type="project" value="UniProtKB-ARBA"/>
</dbReference>
<comment type="similarity">
    <text evidence="3">In the C-terminal section; belongs to the protein kinase superfamily. Ser/Thr protein kinase family.</text>
</comment>
<dbReference type="SUPFAM" id="SSF56112">
    <property type="entry name" value="Protein kinase-like (PK-like)"/>
    <property type="match status" value="1"/>
</dbReference>
<dbReference type="STRING" id="3469.A0A4Y7JSZ1"/>
<keyword evidence="11 14" id="KW-0067">ATP-binding</keyword>
<evidence type="ECO:0000256" key="3">
    <source>
        <dbReference type="ARBA" id="ARBA00010217"/>
    </source>
</evidence>
<dbReference type="Gene3D" id="2.60.120.200">
    <property type="match status" value="1"/>
</dbReference>
<dbReference type="OMA" id="PRCDIEG"/>
<organism evidence="19 20">
    <name type="scientific">Papaver somniferum</name>
    <name type="common">Opium poppy</name>
    <dbReference type="NCBI Taxonomy" id="3469"/>
    <lineage>
        <taxon>Eukaryota</taxon>
        <taxon>Viridiplantae</taxon>
        <taxon>Streptophyta</taxon>
        <taxon>Embryophyta</taxon>
        <taxon>Tracheophyta</taxon>
        <taxon>Spermatophyta</taxon>
        <taxon>Magnoliopsida</taxon>
        <taxon>Ranunculales</taxon>
        <taxon>Papaveraceae</taxon>
        <taxon>Papaveroideae</taxon>
        <taxon>Papaver</taxon>
    </lineage>
</organism>
<dbReference type="Proteomes" id="UP000316621">
    <property type="component" value="Chromosome 5"/>
</dbReference>
<keyword evidence="10" id="KW-0418">Kinase</keyword>
<sequence>MSKSKNIITAIIFLSCFLIIFPSNSSAEKNSYYPFYRKGFNHTSDSQFFTTLGTASIHGGALQITPDTMNDKSYLIEKSGRAMFNRRFKIWEESKTGNASSDVILSFNSTFTINVYPTVPKVSPAEGLAFIIAPNIIDFPSNSHGEYLGLTNSSTDGNPNNRFVAIEFDTSKQAFDPDNNHIGLDINSVNSTKTVSLSDYGIVIAPDQDVTKNNTVWIQYNGTTKVLDVYMALEGSPRPKHPLLSEIINLKTHLNQYSYFGFAASTGKTAQLNCVLMWNLTVEVLPEEKDHTKLYIGLGVGIPAVIILVVLLGIYGYYWNKQRHVDDPNILGALKSLPGTPREFLFKELKKATNNFDDKMKLGQGGFGVVYKGVLASENNTPIAVKKFSRESIKGKDDFLSELTIINRLRHKHLVRLEGWCHKNGMLLLVYEYMPNGSLDHHLFGGSEKTLSWGHRYKITYGIASGLHYLHNEYNQKVIHRDLKANNILLDSNFNARLGDFGLARAIDNERTSYAELEGVPGTIGYIAPECFHTGKGTRESDIYGFGAVVLEVVCGQRPWTKVGGFNCLVDWVWKLYREGRILDAVDKRLGEDYVPEEAEKLLLLGLACSHPIANERPKTQLIFQIVSGSGQVPLLPPFKPAFVWPSMEPLDGEEGSTTSNTPDETPMNSSFYGTSGWSLDGESRESYVRYSDITTKV</sequence>
<dbReference type="Pfam" id="PF00139">
    <property type="entry name" value="Lectin_legB"/>
    <property type="match status" value="1"/>
</dbReference>
<keyword evidence="12 16" id="KW-1133">Transmembrane helix</keyword>
<dbReference type="InterPro" id="IPR008271">
    <property type="entry name" value="Ser/Thr_kinase_AS"/>
</dbReference>
<dbReference type="Gene3D" id="3.30.200.20">
    <property type="entry name" value="Phosphorylase Kinase, domain 1"/>
    <property type="match status" value="1"/>
</dbReference>
<feature type="domain" description="Protein kinase" evidence="18">
    <location>
        <begin position="356"/>
        <end position="636"/>
    </location>
</feature>
<evidence type="ECO:0000313" key="20">
    <source>
        <dbReference type="Proteomes" id="UP000316621"/>
    </source>
</evidence>
<evidence type="ECO:0000256" key="10">
    <source>
        <dbReference type="ARBA" id="ARBA00022777"/>
    </source>
</evidence>